<dbReference type="GeneID" id="28765685"/>
<organism evidence="4 5">
    <name type="scientific">Paraphaeosphaeria sporulosa</name>
    <dbReference type="NCBI Taxonomy" id="1460663"/>
    <lineage>
        <taxon>Eukaryota</taxon>
        <taxon>Fungi</taxon>
        <taxon>Dikarya</taxon>
        <taxon>Ascomycota</taxon>
        <taxon>Pezizomycotina</taxon>
        <taxon>Dothideomycetes</taxon>
        <taxon>Pleosporomycetidae</taxon>
        <taxon>Pleosporales</taxon>
        <taxon>Massarineae</taxon>
        <taxon>Didymosphaeriaceae</taxon>
        <taxon>Paraphaeosphaeria</taxon>
    </lineage>
</organism>
<feature type="region of interest" description="Disordered" evidence="1">
    <location>
        <begin position="245"/>
        <end position="273"/>
    </location>
</feature>
<dbReference type="AlphaFoldDB" id="A0A177C1A2"/>
<feature type="compositionally biased region" description="Polar residues" evidence="1">
    <location>
        <begin position="253"/>
        <end position="268"/>
    </location>
</feature>
<keyword evidence="5" id="KW-1185">Reference proteome</keyword>
<dbReference type="InterPro" id="IPR011990">
    <property type="entry name" value="TPR-like_helical_dom_sf"/>
</dbReference>
<accession>A0A177C1A2</accession>
<dbReference type="InterPro" id="IPR019734">
    <property type="entry name" value="TPR_rpt"/>
</dbReference>
<evidence type="ECO:0000313" key="4">
    <source>
        <dbReference type="EMBL" id="OAG00991.1"/>
    </source>
</evidence>
<dbReference type="PRINTS" id="PR00381">
    <property type="entry name" value="KINESINLIGHT"/>
</dbReference>
<dbReference type="InterPro" id="IPR027417">
    <property type="entry name" value="P-loop_NTPase"/>
</dbReference>
<dbReference type="STRING" id="1460663.A0A177C1A2"/>
<gene>
    <name evidence="4" type="ORF">CC84DRAFT_1209083</name>
</gene>
<dbReference type="Gene3D" id="3.40.50.300">
    <property type="entry name" value="P-loop containing nucleotide triphosphate hydrolases"/>
    <property type="match status" value="1"/>
</dbReference>
<evidence type="ECO:0000259" key="2">
    <source>
        <dbReference type="Pfam" id="PF00931"/>
    </source>
</evidence>
<evidence type="ECO:0008006" key="6">
    <source>
        <dbReference type="Google" id="ProtNLM"/>
    </source>
</evidence>
<dbReference type="PANTHER" id="PTHR10622">
    <property type="entry name" value="HET DOMAIN-CONTAINING PROTEIN"/>
    <property type="match status" value="1"/>
</dbReference>
<feature type="domain" description="Heterokaryon incompatibility" evidence="3">
    <location>
        <begin position="25"/>
        <end position="114"/>
    </location>
</feature>
<evidence type="ECO:0000259" key="3">
    <source>
        <dbReference type="Pfam" id="PF06985"/>
    </source>
</evidence>
<dbReference type="OrthoDB" id="20872at2759"/>
<dbReference type="InterPro" id="IPR010730">
    <property type="entry name" value="HET"/>
</dbReference>
<dbReference type="EMBL" id="KV441558">
    <property type="protein sequence ID" value="OAG00991.1"/>
    <property type="molecule type" value="Genomic_DNA"/>
</dbReference>
<dbReference type="PANTHER" id="PTHR10622:SF11">
    <property type="entry name" value="HET-DOMAIN-CONTAINING PROTEIN"/>
    <property type="match status" value="1"/>
</dbReference>
<reference evidence="4 5" key="1">
    <citation type="submission" date="2016-05" db="EMBL/GenBank/DDBJ databases">
        <title>Comparative analysis of secretome profiles of manganese(II)-oxidizing ascomycete fungi.</title>
        <authorList>
            <consortium name="DOE Joint Genome Institute"/>
            <person name="Zeiner C.A."/>
            <person name="Purvine S.O."/>
            <person name="Zink E.M."/>
            <person name="Wu S."/>
            <person name="Pasa-Tolic L."/>
            <person name="Chaput D.L."/>
            <person name="Haridas S."/>
            <person name="Grigoriev I.V."/>
            <person name="Santelli C.M."/>
            <person name="Hansel C.M."/>
        </authorList>
    </citation>
    <scope>NUCLEOTIDE SEQUENCE [LARGE SCALE GENOMIC DNA]</scope>
    <source>
        <strain evidence="4 5">AP3s5-JAC2a</strain>
    </source>
</reference>
<dbReference type="Gene3D" id="1.25.40.10">
    <property type="entry name" value="Tetratricopeptide repeat domain"/>
    <property type="match status" value="2"/>
</dbReference>
<dbReference type="RefSeq" id="XP_018031356.1">
    <property type="nucleotide sequence ID" value="XM_018182199.1"/>
</dbReference>
<dbReference type="SUPFAM" id="SSF48452">
    <property type="entry name" value="TPR-like"/>
    <property type="match status" value="2"/>
</dbReference>
<dbReference type="Proteomes" id="UP000077069">
    <property type="component" value="Unassembled WGS sequence"/>
</dbReference>
<dbReference type="SMART" id="SM00028">
    <property type="entry name" value="TPR"/>
    <property type="match status" value="5"/>
</dbReference>
<dbReference type="Pfam" id="PF06985">
    <property type="entry name" value="HET"/>
    <property type="match status" value="1"/>
</dbReference>
<evidence type="ECO:0000313" key="5">
    <source>
        <dbReference type="Proteomes" id="UP000077069"/>
    </source>
</evidence>
<dbReference type="SUPFAM" id="SSF52540">
    <property type="entry name" value="P-loop containing nucleoside triphosphate hydrolases"/>
    <property type="match status" value="1"/>
</dbReference>
<protein>
    <recommendedName>
        <fullName evidence="6">Kinesin light chain 1</fullName>
    </recommendedName>
</protein>
<name>A0A177C1A2_9PLEO</name>
<sequence length="1025" mass="116997">MRLLQRLPSGTYELTHFDHDDPPPYAILSHTWEEGQEVSYQELIAGAGRDKTGFEKIRFCGERAEADRLQYFWVDTCCIDKTNTGELDTAINYMFRWYQRSSKCYVYLSDVSVEDHDPAAFPIIWADAFRRSRWFTRGWTLQELMAPCSVEFFSREGKRLGSKITLERQIHDITRIPISALRGQDLAKFSVEERMSWVTSRTTSVKEDRAYCLLGIFGVFLPVIRGEGEEHAMRRLKKEIQEQQKEIETEQTSSGSYNTQRLQTTRPSHTIPFRRDPDFVDRCTLLDELKERCSTPAARVALVGVGGVGKSQLAIEHCYRTHEASPGMWVLWAHASSTARLEQSFHDIANRVKIEGRRDSQVNIFRLVHDWMCDTDERWLLVLDNVDDTDFLFDAQATTSKMAAKPLQEYLPYCAHGCVLITTRNKEAALQLVEQRDIMALNPMNALQARTLLTKKLGVQATSSNATELTELATVLEHMPLALVQAAAYISQRAPLCSVAQYLDQFRKSERKRTSLLSYDKDHLRRDREAKNSIITTWQISFEYIQQTRPSAADLLSLMSFFDRQGIPKDVLQTQAEDQEGKVNRKLDEARAGRNGHDKRVQFECNDCDVEEQLGEFEIDVEDQLRNDSADASEDNNSEDNDSEDGTFFEDVTALRNFSFISVSTDGKTFEMHALVQLSMRTWLAANGKLGRYKEQFINKLCMVFPTGEYENWIACQALFAHAKAATGHKPAGASSLVQWATLLYRAAWYAECKGNAGEAEVLATQSLKARKKVLGRDHEDTIWGIAMVANAYSLAGRWEEAEKLEVQVMEIRKTKLGADHPHTLTGMNNLALTYWNQGRWKEAEELQVQVMEIRKRKLGADHPDTLTGVNNLALTYWDQGRWEESEKLEVQVMETLKKKHGADHPHTLSSMSNLASTYRNQGRWEEAEKLDVQVMEIRKTKLGADHPDTLIGMGNLALTYMNQGRWEEAEKLGVQVMELRKTKLGADHPDTLTGMHNLAFTWKSLAKNAEAMDLMQEICGYNFL</sequence>
<dbReference type="Pfam" id="PF13374">
    <property type="entry name" value="TPR_10"/>
    <property type="match status" value="4"/>
</dbReference>
<feature type="domain" description="NB-ARC" evidence="2">
    <location>
        <begin position="287"/>
        <end position="456"/>
    </location>
</feature>
<proteinExistence type="predicted"/>
<dbReference type="InterPro" id="IPR002182">
    <property type="entry name" value="NB-ARC"/>
</dbReference>
<dbReference type="GO" id="GO:0043531">
    <property type="term" value="F:ADP binding"/>
    <property type="evidence" value="ECO:0007669"/>
    <property type="project" value="InterPro"/>
</dbReference>
<evidence type="ECO:0000256" key="1">
    <source>
        <dbReference type="SAM" id="MobiDB-lite"/>
    </source>
</evidence>
<dbReference type="Pfam" id="PF00931">
    <property type="entry name" value="NB-ARC"/>
    <property type="match status" value="1"/>
</dbReference>
<dbReference type="Pfam" id="PF13424">
    <property type="entry name" value="TPR_12"/>
    <property type="match status" value="1"/>
</dbReference>
<dbReference type="InParanoid" id="A0A177C1A2"/>